<dbReference type="PROSITE" id="PS51257">
    <property type="entry name" value="PROKAR_LIPOPROTEIN"/>
    <property type="match status" value="1"/>
</dbReference>
<dbReference type="AlphaFoldDB" id="H1PVH2"/>
<dbReference type="Proteomes" id="UP000003233">
    <property type="component" value="Unassembled WGS sequence"/>
</dbReference>
<dbReference type="NCBIfam" id="TIGR00787">
    <property type="entry name" value="dctP"/>
    <property type="match status" value="1"/>
</dbReference>
<dbReference type="InterPro" id="IPR018389">
    <property type="entry name" value="DctP_fam"/>
</dbReference>
<dbReference type="HOGENOM" id="CLU_036176_1_3_0"/>
<dbReference type="RefSeq" id="WP_008698131.1">
    <property type="nucleotide sequence ID" value="NZ_KE161009.1"/>
</dbReference>
<dbReference type="GO" id="GO:0030288">
    <property type="term" value="C:outer membrane-bounded periplasmic space"/>
    <property type="evidence" value="ECO:0007669"/>
    <property type="project" value="InterPro"/>
</dbReference>
<keyword evidence="3" id="KW-0732">Signal</keyword>
<dbReference type="EMBL" id="AGWJ02000023">
    <property type="protein sequence ID" value="EHO79676.1"/>
    <property type="molecule type" value="Genomic_DNA"/>
</dbReference>
<evidence type="ECO:0000313" key="5">
    <source>
        <dbReference type="Proteomes" id="UP000003233"/>
    </source>
</evidence>
<evidence type="ECO:0000256" key="1">
    <source>
        <dbReference type="ARBA" id="ARBA00009023"/>
    </source>
</evidence>
<gene>
    <name evidence="4" type="ORF">HMPREF0402_02415</name>
</gene>
<dbReference type="Gene3D" id="3.40.190.170">
    <property type="entry name" value="Bacterial extracellular solute-binding protein, family 7"/>
    <property type="match status" value="1"/>
</dbReference>
<keyword evidence="5" id="KW-1185">Reference proteome</keyword>
<dbReference type="NCBIfam" id="NF037995">
    <property type="entry name" value="TRAP_S1"/>
    <property type="match status" value="1"/>
</dbReference>
<dbReference type="PIRSF" id="PIRSF006470">
    <property type="entry name" value="DctB"/>
    <property type="match status" value="1"/>
</dbReference>
<organism evidence="4 5">
    <name type="scientific">Fusobacterium ulcerans 12-1B</name>
    <dbReference type="NCBI Taxonomy" id="457404"/>
    <lineage>
        <taxon>Bacteria</taxon>
        <taxon>Fusobacteriati</taxon>
        <taxon>Fusobacteriota</taxon>
        <taxon>Fusobacteriia</taxon>
        <taxon>Fusobacteriales</taxon>
        <taxon>Fusobacteriaceae</taxon>
        <taxon>Fusobacterium</taxon>
    </lineage>
</organism>
<accession>H1PVH2</accession>
<keyword evidence="4" id="KW-0675">Receptor</keyword>
<reference evidence="4 5" key="1">
    <citation type="submission" date="2012-07" db="EMBL/GenBank/DDBJ databases">
        <title>The Genome Sequence of Fusobacterium ulcerans 12_1B.</title>
        <authorList>
            <consortium name="The Broad Institute Genome Sequencing Platform"/>
            <person name="Earl A."/>
            <person name="Ward D."/>
            <person name="Feldgarden M."/>
            <person name="Gevers D."/>
            <person name="Strauss J."/>
            <person name="Ambrose C.E."/>
            <person name="Allen-Vercoe E."/>
            <person name="Walker B."/>
            <person name="Young S.K."/>
            <person name="Zeng Q."/>
            <person name="Gargeya S."/>
            <person name="Fitzgerald M."/>
            <person name="Haas B."/>
            <person name="Abouelleil A."/>
            <person name="Alvarado L."/>
            <person name="Arachchi H.M."/>
            <person name="Berlin A.M."/>
            <person name="Chapman S.B."/>
            <person name="Goldberg J."/>
            <person name="Griggs A."/>
            <person name="Gujja S."/>
            <person name="Hansen M."/>
            <person name="Howarth C."/>
            <person name="Imamovic A."/>
            <person name="Larimer J."/>
            <person name="McCowen C."/>
            <person name="Montmayeur A."/>
            <person name="Murphy C."/>
            <person name="Neiman D."/>
            <person name="Pearson M."/>
            <person name="Priest M."/>
            <person name="Roberts A."/>
            <person name="Saif S."/>
            <person name="Shea T."/>
            <person name="Sisk P."/>
            <person name="Sykes S."/>
            <person name="Wortman J."/>
            <person name="Nusbaum C."/>
            <person name="Birren B."/>
        </authorList>
    </citation>
    <scope>NUCLEOTIDE SEQUENCE [LARGE SCALE GENOMIC DNA]</scope>
    <source>
        <strain evidence="4 5">12_1B</strain>
    </source>
</reference>
<evidence type="ECO:0000313" key="4">
    <source>
        <dbReference type="EMBL" id="EHO79676.1"/>
    </source>
</evidence>
<sequence>MKKIFSMVIVVLSVLLIGCSGDKKEDGTKAEKPIVIQFGHDNNPGDPVQEAALYWAKILSERSNGKMKLEVFPSGQLGSKSDLIDQMLAGDAIVAIGNGPFYADRGVPDLGIMQAPYLFENWEQLDKLTASDWWKEKENELEKNGLRIVGKNWRYGVRHTITTKPVKNVADLKGMKIRTQSSTVHVKGFEVLGATPTPMALSEVYTSLQQGTIDGLENPLSVIYSGKYQEVAKYLMLDGHIRDLSSICIGNEFFNTLTKEEQDLLISTCTEAGEYQNKLAAKADEECLEKLKKEGVTVAEVNFDEFRKAAEPFYQDKTLLNKWSNGLVEKINSIIE</sequence>
<evidence type="ECO:0000256" key="3">
    <source>
        <dbReference type="ARBA" id="ARBA00022729"/>
    </source>
</evidence>
<dbReference type="InterPro" id="IPR038404">
    <property type="entry name" value="TRAP_DctP_sf"/>
</dbReference>
<name>H1PVH2_9FUSO</name>
<dbReference type="BioCyc" id="FSP457404-HMP:GTSQ-2440-MONOMER"/>
<dbReference type="InterPro" id="IPR004682">
    <property type="entry name" value="TRAP_DctP"/>
</dbReference>
<protein>
    <submittedName>
        <fullName evidence="4">DctP family TRAP transporter solute receptor</fullName>
    </submittedName>
</protein>
<comment type="caution">
    <text evidence="4">The sequence shown here is derived from an EMBL/GenBank/DDBJ whole genome shotgun (WGS) entry which is preliminary data.</text>
</comment>
<keyword evidence="2" id="KW-0813">Transport</keyword>
<evidence type="ECO:0000256" key="2">
    <source>
        <dbReference type="ARBA" id="ARBA00022448"/>
    </source>
</evidence>
<comment type="similarity">
    <text evidence="1">Belongs to the bacterial solute-binding protein 7 family.</text>
</comment>
<dbReference type="CDD" id="cd13669">
    <property type="entry name" value="PBP2_TRAP_TM0322_like"/>
    <property type="match status" value="1"/>
</dbReference>
<dbReference type="PANTHER" id="PTHR33376">
    <property type="match status" value="1"/>
</dbReference>
<dbReference type="Pfam" id="PF03480">
    <property type="entry name" value="DctP"/>
    <property type="match status" value="1"/>
</dbReference>
<dbReference type="PATRIC" id="fig|457404.5.peg.2727"/>
<dbReference type="PANTHER" id="PTHR33376:SF7">
    <property type="entry name" value="C4-DICARBOXYLATE-BINDING PROTEIN DCTB"/>
    <property type="match status" value="1"/>
</dbReference>
<dbReference type="GO" id="GO:0055085">
    <property type="term" value="P:transmembrane transport"/>
    <property type="evidence" value="ECO:0007669"/>
    <property type="project" value="InterPro"/>
</dbReference>
<proteinExistence type="inferred from homology"/>